<dbReference type="SUPFAM" id="SSF53448">
    <property type="entry name" value="Nucleotide-diphospho-sugar transferases"/>
    <property type="match status" value="1"/>
</dbReference>
<dbReference type="OrthoDB" id="9815923at2"/>
<name>A0A1I2GYG8_9BACL</name>
<accession>A0A1I2GYG8</accession>
<reference evidence="3" key="1">
    <citation type="submission" date="2016-10" db="EMBL/GenBank/DDBJ databases">
        <authorList>
            <person name="Varghese N."/>
            <person name="Submissions S."/>
        </authorList>
    </citation>
    <scope>NUCLEOTIDE SEQUENCE [LARGE SCALE GENOMIC DNA]</scope>
    <source>
        <strain evidence="3">CGMCC 1.10784</strain>
    </source>
</reference>
<dbReference type="Gene3D" id="1.25.40.10">
    <property type="entry name" value="Tetratricopeptide repeat domain"/>
    <property type="match status" value="1"/>
</dbReference>
<sequence>MLLGVHIIVRNEEDMLSECLDSIRGIADELIVVDTGSTDGTVDIALRYGARVINAEWKDDFSFVRNLALEHARTVWVLVLDADERLKGDGQALRLELRKAASSAYRLRMEHLLDASNTSCSMSSEAVRLFRADRGYRYHGEIHEQLVRISETVNGTIMMDIDSPLCPGSQHLVHVGYMPDVLQRKSKAERNLRVISRQLTRRPNDPFCLYNHGVTLCQLGKAGEAAEAFGKSLDYTPLSAPYRPTLVRDYATVLLALSRPAEAAELLKGETLRYPDYPDLFMLLGNSFAATGMMLEAKAAYEAAIESGARPHSYISENGAGSYQAELRLAAVLQRIGEAEAVQMRYESLLGRMPGWDDALSAWADYLHQLGIPDQDIRQKLSSYAGEEGAEQHKLLARILSRIGAYSAALPLWREVIQAAANTNAAAPAQLTFSDMRWFADCLIGTGQYMEAASQIRTWLQAVKPYAEAEPRKKTIRLGMAWALCRWNEGQRISREELAVVLGGSSQLARETELFNNWLPMTHETRNKIAKEQELASAVRWLDAAVGHGMLRLAHKLAGGIYGLRPHFETLLYDHGYVEAAAELMLDRFEKDGKLTGEQSFRLGELLYLKKLRSEALSLFESVAGSGNSGAYAERALLGASAACLQLAIEALQPDEYSGSRNWDGSWSEPDRMKLQEALLRVEWMGWQTNWNGRQRRRVNGGAAEADFLMHDR</sequence>
<feature type="domain" description="Glycosyltransferase 2-like" evidence="1">
    <location>
        <begin position="5"/>
        <end position="86"/>
    </location>
</feature>
<dbReference type="SMART" id="SM00028">
    <property type="entry name" value="TPR"/>
    <property type="match status" value="3"/>
</dbReference>
<dbReference type="InterPro" id="IPR029044">
    <property type="entry name" value="Nucleotide-diphossugar_trans"/>
</dbReference>
<dbReference type="PANTHER" id="PTHR43630:SF2">
    <property type="entry name" value="GLYCOSYLTRANSFERASE"/>
    <property type="match status" value="1"/>
</dbReference>
<dbReference type="STRING" id="1045775.SAMN05216378_5574"/>
<dbReference type="RefSeq" id="WP_091189852.1">
    <property type="nucleotide sequence ID" value="NZ_FOMT01000006.1"/>
</dbReference>
<organism evidence="2 3">
    <name type="scientific">Paenibacillus catalpae</name>
    <dbReference type="NCBI Taxonomy" id="1045775"/>
    <lineage>
        <taxon>Bacteria</taxon>
        <taxon>Bacillati</taxon>
        <taxon>Bacillota</taxon>
        <taxon>Bacilli</taxon>
        <taxon>Bacillales</taxon>
        <taxon>Paenibacillaceae</taxon>
        <taxon>Paenibacillus</taxon>
    </lineage>
</organism>
<dbReference type="AlphaFoldDB" id="A0A1I2GYG8"/>
<evidence type="ECO:0000313" key="3">
    <source>
        <dbReference type="Proteomes" id="UP000198855"/>
    </source>
</evidence>
<dbReference type="PANTHER" id="PTHR43630">
    <property type="entry name" value="POLY-BETA-1,6-N-ACETYL-D-GLUCOSAMINE SYNTHASE"/>
    <property type="match status" value="1"/>
</dbReference>
<dbReference type="GO" id="GO:0016740">
    <property type="term" value="F:transferase activity"/>
    <property type="evidence" value="ECO:0007669"/>
    <property type="project" value="UniProtKB-KW"/>
</dbReference>
<evidence type="ECO:0000313" key="2">
    <source>
        <dbReference type="EMBL" id="SFF22805.1"/>
    </source>
</evidence>
<dbReference type="EMBL" id="FOMT01000006">
    <property type="protein sequence ID" value="SFF22805.1"/>
    <property type="molecule type" value="Genomic_DNA"/>
</dbReference>
<evidence type="ECO:0000259" key="1">
    <source>
        <dbReference type="Pfam" id="PF00535"/>
    </source>
</evidence>
<gene>
    <name evidence="2" type="ORF">SAMN05216378_5574</name>
</gene>
<keyword evidence="3" id="KW-1185">Reference proteome</keyword>
<dbReference type="InterPro" id="IPR001173">
    <property type="entry name" value="Glyco_trans_2-like"/>
</dbReference>
<dbReference type="CDD" id="cd02511">
    <property type="entry name" value="Beta4Glucosyltransferase"/>
    <property type="match status" value="1"/>
</dbReference>
<dbReference type="InterPro" id="IPR019734">
    <property type="entry name" value="TPR_rpt"/>
</dbReference>
<proteinExistence type="predicted"/>
<dbReference type="SUPFAM" id="SSF48452">
    <property type="entry name" value="TPR-like"/>
    <property type="match status" value="2"/>
</dbReference>
<dbReference type="Gene3D" id="3.90.550.10">
    <property type="entry name" value="Spore Coat Polysaccharide Biosynthesis Protein SpsA, Chain A"/>
    <property type="match status" value="1"/>
</dbReference>
<dbReference type="Proteomes" id="UP000198855">
    <property type="component" value="Unassembled WGS sequence"/>
</dbReference>
<protein>
    <submittedName>
        <fullName evidence="2">Glycosyl transferase family 2</fullName>
    </submittedName>
</protein>
<keyword evidence="2" id="KW-0808">Transferase</keyword>
<dbReference type="Pfam" id="PF00535">
    <property type="entry name" value="Glycos_transf_2"/>
    <property type="match status" value="1"/>
</dbReference>
<dbReference type="InterPro" id="IPR011990">
    <property type="entry name" value="TPR-like_helical_dom_sf"/>
</dbReference>